<dbReference type="InParanoid" id="A0A165HVL7"/>
<dbReference type="GO" id="GO:0004674">
    <property type="term" value="F:protein serine/threonine kinase activity"/>
    <property type="evidence" value="ECO:0007669"/>
    <property type="project" value="UniProtKB-KW"/>
</dbReference>
<dbReference type="AlphaFoldDB" id="A0A165HVL7"/>
<evidence type="ECO:0000256" key="6">
    <source>
        <dbReference type="ARBA" id="ARBA00022840"/>
    </source>
</evidence>
<keyword evidence="3" id="KW-0808">Transferase</keyword>
<dbReference type="GO" id="GO:0000245">
    <property type="term" value="P:spliceosomal complex assembly"/>
    <property type="evidence" value="ECO:0007669"/>
    <property type="project" value="TreeGrafter"/>
</dbReference>
<dbReference type="SMART" id="SM00220">
    <property type="entry name" value="S_TKc"/>
    <property type="match status" value="1"/>
</dbReference>
<evidence type="ECO:0000256" key="7">
    <source>
        <dbReference type="ARBA" id="ARBA00047899"/>
    </source>
</evidence>
<dbReference type="EMBL" id="KV407456">
    <property type="protein sequence ID" value="KZF23983.1"/>
    <property type="molecule type" value="Genomic_DNA"/>
</dbReference>
<sequence>MPRRFERIHDVVEPVEQYRAKGYHPVHLEDTFNQRFQIVGKWGYGSFSTVWLARDQSLQKYVSLKILTARASKQNRELSILLSLSESSSEHPGRNHVIPLLDHFEHDGPNGKHLCLVFPVMLSDGQSMTFKSKPRHADYIRAVSKQILLGLDFLHEQGLVHTDLQPANILFSVDSIPPMEVLTPPEFSPVKWLPGIQADDSAPRYLMVTQRPWGTLDDADVPALEVKICDLGGAIPSGQQDVLPVTPTGLRAPELLEKGAWDNKIDIWTLGCLIFQLVTNEPLFPLGMFGLTADKVKQDLRSLMNEFFANGSQGFSVYLSERLPPDFGAENLTQLTSFLWSMLQRDPQDRKTTTELLNDSFLTE</sequence>
<accession>A0A165HVL7</accession>
<evidence type="ECO:0000256" key="8">
    <source>
        <dbReference type="ARBA" id="ARBA00048679"/>
    </source>
</evidence>
<dbReference type="InterPro" id="IPR011009">
    <property type="entry name" value="Kinase-like_dom_sf"/>
</dbReference>
<dbReference type="InterPro" id="IPR051334">
    <property type="entry name" value="SRPK"/>
</dbReference>
<comment type="catalytic activity">
    <reaction evidence="8">
        <text>L-seryl-[protein] + ATP = O-phospho-L-seryl-[protein] + ADP + H(+)</text>
        <dbReference type="Rhea" id="RHEA:17989"/>
        <dbReference type="Rhea" id="RHEA-COMP:9863"/>
        <dbReference type="Rhea" id="RHEA-COMP:11604"/>
        <dbReference type="ChEBI" id="CHEBI:15378"/>
        <dbReference type="ChEBI" id="CHEBI:29999"/>
        <dbReference type="ChEBI" id="CHEBI:30616"/>
        <dbReference type="ChEBI" id="CHEBI:83421"/>
        <dbReference type="ChEBI" id="CHEBI:456216"/>
        <dbReference type="EC" id="2.7.11.1"/>
    </reaction>
</comment>
<evidence type="ECO:0000259" key="9">
    <source>
        <dbReference type="PROSITE" id="PS50011"/>
    </source>
</evidence>
<dbReference type="EC" id="2.7.11.1" evidence="1"/>
<evidence type="ECO:0000256" key="3">
    <source>
        <dbReference type="ARBA" id="ARBA00022679"/>
    </source>
</evidence>
<organism evidence="10 11">
    <name type="scientific">Xylona heveae (strain CBS 132557 / TC161)</name>
    <dbReference type="NCBI Taxonomy" id="1328760"/>
    <lineage>
        <taxon>Eukaryota</taxon>
        <taxon>Fungi</taxon>
        <taxon>Dikarya</taxon>
        <taxon>Ascomycota</taxon>
        <taxon>Pezizomycotina</taxon>
        <taxon>Xylonomycetes</taxon>
        <taxon>Xylonales</taxon>
        <taxon>Xylonaceae</taxon>
        <taxon>Xylona</taxon>
    </lineage>
</organism>
<keyword evidence="4" id="KW-0547">Nucleotide-binding</keyword>
<evidence type="ECO:0000256" key="1">
    <source>
        <dbReference type="ARBA" id="ARBA00012513"/>
    </source>
</evidence>
<protein>
    <recommendedName>
        <fullName evidence="1">non-specific serine/threonine protein kinase</fullName>
        <ecNumber evidence="1">2.7.11.1</ecNumber>
    </recommendedName>
</protein>
<keyword evidence="5 10" id="KW-0418">Kinase</keyword>
<comment type="catalytic activity">
    <reaction evidence="7">
        <text>L-threonyl-[protein] + ATP = O-phospho-L-threonyl-[protein] + ADP + H(+)</text>
        <dbReference type="Rhea" id="RHEA:46608"/>
        <dbReference type="Rhea" id="RHEA-COMP:11060"/>
        <dbReference type="Rhea" id="RHEA-COMP:11605"/>
        <dbReference type="ChEBI" id="CHEBI:15378"/>
        <dbReference type="ChEBI" id="CHEBI:30013"/>
        <dbReference type="ChEBI" id="CHEBI:30616"/>
        <dbReference type="ChEBI" id="CHEBI:61977"/>
        <dbReference type="ChEBI" id="CHEBI:456216"/>
        <dbReference type="EC" id="2.7.11.1"/>
    </reaction>
</comment>
<evidence type="ECO:0000313" key="11">
    <source>
        <dbReference type="Proteomes" id="UP000076632"/>
    </source>
</evidence>
<dbReference type="GO" id="GO:0005524">
    <property type="term" value="F:ATP binding"/>
    <property type="evidence" value="ECO:0007669"/>
    <property type="project" value="UniProtKB-KW"/>
</dbReference>
<gene>
    <name evidence="10" type="ORF">L228DRAFT_255323</name>
</gene>
<evidence type="ECO:0000256" key="4">
    <source>
        <dbReference type="ARBA" id="ARBA00022741"/>
    </source>
</evidence>
<dbReference type="Proteomes" id="UP000076632">
    <property type="component" value="Unassembled WGS sequence"/>
</dbReference>
<keyword evidence="11" id="KW-1185">Reference proteome</keyword>
<evidence type="ECO:0000313" key="10">
    <source>
        <dbReference type="EMBL" id="KZF23983.1"/>
    </source>
</evidence>
<name>A0A165HVL7_XYLHT</name>
<dbReference type="STRING" id="1328760.A0A165HVL7"/>
<dbReference type="PANTHER" id="PTHR47634">
    <property type="entry name" value="PROTEIN KINASE DOMAIN-CONTAINING PROTEIN-RELATED"/>
    <property type="match status" value="1"/>
</dbReference>
<proteinExistence type="predicted"/>
<dbReference type="InterPro" id="IPR000719">
    <property type="entry name" value="Prot_kinase_dom"/>
</dbReference>
<keyword evidence="6" id="KW-0067">ATP-binding</keyword>
<dbReference type="RefSeq" id="XP_018189538.1">
    <property type="nucleotide sequence ID" value="XM_018333880.1"/>
</dbReference>
<feature type="domain" description="Protein kinase" evidence="9">
    <location>
        <begin position="36"/>
        <end position="362"/>
    </location>
</feature>
<dbReference type="GO" id="GO:0050684">
    <property type="term" value="P:regulation of mRNA processing"/>
    <property type="evidence" value="ECO:0007669"/>
    <property type="project" value="TreeGrafter"/>
</dbReference>
<dbReference type="SUPFAM" id="SSF56112">
    <property type="entry name" value="Protein kinase-like (PK-like)"/>
    <property type="match status" value="1"/>
</dbReference>
<dbReference type="OrthoDB" id="4177164at2759"/>
<dbReference type="OMA" id="KLAYGQY"/>
<dbReference type="PANTHER" id="PTHR47634:SF9">
    <property type="entry name" value="PROTEIN KINASE DOMAIN-CONTAINING PROTEIN-RELATED"/>
    <property type="match status" value="1"/>
</dbReference>
<dbReference type="Gene3D" id="3.30.200.20">
    <property type="entry name" value="Phosphorylase Kinase, domain 1"/>
    <property type="match status" value="1"/>
</dbReference>
<evidence type="ECO:0000256" key="2">
    <source>
        <dbReference type="ARBA" id="ARBA00022527"/>
    </source>
</evidence>
<reference evidence="10 11" key="1">
    <citation type="journal article" date="2016" name="Fungal Biol.">
        <title>The genome of Xylona heveae provides a window into fungal endophytism.</title>
        <authorList>
            <person name="Gazis R."/>
            <person name="Kuo A."/>
            <person name="Riley R."/>
            <person name="LaButti K."/>
            <person name="Lipzen A."/>
            <person name="Lin J."/>
            <person name="Amirebrahimi M."/>
            <person name="Hesse C.N."/>
            <person name="Spatafora J.W."/>
            <person name="Henrissat B."/>
            <person name="Hainaut M."/>
            <person name="Grigoriev I.V."/>
            <person name="Hibbett D.S."/>
        </authorList>
    </citation>
    <scope>NUCLEOTIDE SEQUENCE [LARGE SCALE GENOMIC DNA]</scope>
    <source>
        <strain evidence="10 11">TC161</strain>
    </source>
</reference>
<keyword evidence="2" id="KW-0723">Serine/threonine-protein kinase</keyword>
<dbReference type="PROSITE" id="PS50011">
    <property type="entry name" value="PROTEIN_KINASE_DOM"/>
    <property type="match status" value="1"/>
</dbReference>
<evidence type="ECO:0000256" key="5">
    <source>
        <dbReference type="ARBA" id="ARBA00022777"/>
    </source>
</evidence>
<dbReference type="Gene3D" id="1.10.510.10">
    <property type="entry name" value="Transferase(Phosphotransferase) domain 1"/>
    <property type="match status" value="1"/>
</dbReference>
<dbReference type="GeneID" id="28899017"/>
<dbReference type="Pfam" id="PF00069">
    <property type="entry name" value="Pkinase"/>
    <property type="match status" value="2"/>
</dbReference>